<dbReference type="Pfam" id="PF07714">
    <property type="entry name" value="PK_Tyr_Ser-Thr"/>
    <property type="match status" value="1"/>
</dbReference>
<dbReference type="InterPro" id="IPR000719">
    <property type="entry name" value="Prot_kinase_dom"/>
</dbReference>
<dbReference type="PANTHER" id="PTHR44329:SF288">
    <property type="entry name" value="MITOGEN-ACTIVATED PROTEIN KINASE KINASE KINASE 20"/>
    <property type="match status" value="1"/>
</dbReference>
<dbReference type="InterPro" id="IPR011009">
    <property type="entry name" value="Kinase-like_dom_sf"/>
</dbReference>
<protein>
    <submittedName>
        <fullName evidence="6">Kinase-like protein</fullName>
    </submittedName>
</protein>
<dbReference type="AlphaFoldDB" id="A0A1Y2CKV7"/>
<evidence type="ECO:0000256" key="3">
    <source>
        <dbReference type="ARBA" id="ARBA00022777"/>
    </source>
</evidence>
<reference evidence="6 7" key="1">
    <citation type="submission" date="2016-07" db="EMBL/GenBank/DDBJ databases">
        <title>Pervasive Adenine N6-methylation of Active Genes in Fungi.</title>
        <authorList>
            <consortium name="DOE Joint Genome Institute"/>
            <person name="Mondo S.J."/>
            <person name="Dannebaum R.O."/>
            <person name="Kuo R.C."/>
            <person name="Labutti K."/>
            <person name="Haridas S."/>
            <person name="Kuo A."/>
            <person name="Salamov A."/>
            <person name="Ahrendt S.R."/>
            <person name="Lipzen A."/>
            <person name="Sullivan W."/>
            <person name="Andreopoulos W.B."/>
            <person name="Clum A."/>
            <person name="Lindquist E."/>
            <person name="Daum C."/>
            <person name="Ramamoorthy G.K."/>
            <person name="Gryganskyi A."/>
            <person name="Culley D."/>
            <person name="Magnuson J.K."/>
            <person name="James T.Y."/>
            <person name="O'Malley M.A."/>
            <person name="Stajich J.E."/>
            <person name="Spatafora J.W."/>
            <person name="Visel A."/>
            <person name="Grigoriev I.V."/>
        </authorList>
    </citation>
    <scope>NUCLEOTIDE SEQUENCE [LARGE SCALE GENOMIC DNA]</scope>
    <source>
        <strain evidence="6 7">JEL800</strain>
    </source>
</reference>
<keyword evidence="2" id="KW-0547">Nucleotide-binding</keyword>
<name>A0A1Y2CKV7_9FUNG</name>
<accession>A0A1Y2CKV7</accession>
<dbReference type="InterPro" id="IPR036537">
    <property type="entry name" value="Adaptor_Cbl_N_dom_sf"/>
</dbReference>
<proteinExistence type="predicted"/>
<evidence type="ECO:0000256" key="2">
    <source>
        <dbReference type="ARBA" id="ARBA00022741"/>
    </source>
</evidence>
<evidence type="ECO:0000256" key="1">
    <source>
        <dbReference type="ARBA" id="ARBA00022679"/>
    </source>
</evidence>
<dbReference type="InterPro" id="IPR059179">
    <property type="entry name" value="MLKL-like_MCAfunc"/>
</dbReference>
<dbReference type="GO" id="GO:0005524">
    <property type="term" value="F:ATP binding"/>
    <property type="evidence" value="ECO:0007669"/>
    <property type="project" value="UniProtKB-KW"/>
</dbReference>
<dbReference type="SUPFAM" id="SSF56112">
    <property type="entry name" value="Protein kinase-like (PK-like)"/>
    <property type="match status" value="1"/>
</dbReference>
<evidence type="ECO:0000313" key="6">
    <source>
        <dbReference type="EMBL" id="ORY47640.1"/>
    </source>
</evidence>
<evidence type="ECO:0000259" key="5">
    <source>
        <dbReference type="PROSITE" id="PS50011"/>
    </source>
</evidence>
<keyword evidence="1" id="KW-0808">Transferase</keyword>
<dbReference type="SMART" id="SM00220">
    <property type="entry name" value="S_TKc"/>
    <property type="match status" value="1"/>
</dbReference>
<evidence type="ECO:0000313" key="7">
    <source>
        <dbReference type="Proteomes" id="UP000193642"/>
    </source>
</evidence>
<dbReference type="GO" id="GO:0004674">
    <property type="term" value="F:protein serine/threonine kinase activity"/>
    <property type="evidence" value="ECO:0007669"/>
    <property type="project" value="TreeGrafter"/>
</dbReference>
<dbReference type="InterPro" id="IPR008271">
    <property type="entry name" value="Ser/Thr_kinase_AS"/>
</dbReference>
<keyword evidence="3 6" id="KW-0418">Kinase</keyword>
<sequence length="526" mass="58140">MAPSSSSSSSVLSQDQATLTSILSTMSIESTNSSADQADQNIRHATFLTSEIASKVSSVATNKSSLRRLLDRFTFLASAATKVADSNRKLLISSALLAAAKNLVETIEKLSNAKFMYSYVNKDTINSRIAVLSQSLHSIANDLSLAVQLDQSEWAQEDREDRRLDLEELDHTLQHLVDNDYKILNALELQRVEYLEAIDALQKGLVDHIQKMTAANGASNSDKGKEVGKEKDMDRIFMERALACLRRSTTTDPTSPTAPTTPPPWTLTSWEIDIHSPPIATGGFAEVLSATWLSHTRVAIKRLHLKLETSRLRQDFLREVNTWHPLRHPHILPLLGACATAERPFMVMPFMERGHALQYLDSVPQEDLEPHGIRVLYQVSLGMQYLHSRGVVHGDLKAVNVLIDAHGTAHIADFGFASLKQFTTTRKTSAAAASSQSFGGTLRWMSPERLQGSPLSQPVDTYAFAMLAYEIVSHGEVPLTEIPDALVYQAVVHNNVRPQWPSGSAFRKTGPAVWRILLLRGLEEGC</sequence>
<comment type="caution">
    <text evidence="6">The sequence shown here is derived from an EMBL/GenBank/DDBJ whole genome shotgun (WGS) entry which is preliminary data.</text>
</comment>
<dbReference type="Proteomes" id="UP000193642">
    <property type="component" value="Unassembled WGS sequence"/>
</dbReference>
<dbReference type="CDD" id="cd21037">
    <property type="entry name" value="MLKL_NTD"/>
    <property type="match status" value="1"/>
</dbReference>
<gene>
    <name evidence="6" type="ORF">BCR33DRAFT_75826</name>
</gene>
<dbReference type="Gene3D" id="1.10.510.10">
    <property type="entry name" value="Transferase(Phosphotransferase) domain 1"/>
    <property type="match status" value="1"/>
</dbReference>
<keyword evidence="4" id="KW-0067">ATP-binding</keyword>
<dbReference type="EMBL" id="MCGO01000013">
    <property type="protein sequence ID" value="ORY47640.1"/>
    <property type="molecule type" value="Genomic_DNA"/>
</dbReference>
<organism evidence="6 7">
    <name type="scientific">Rhizoclosmatium globosum</name>
    <dbReference type="NCBI Taxonomy" id="329046"/>
    <lineage>
        <taxon>Eukaryota</taxon>
        <taxon>Fungi</taxon>
        <taxon>Fungi incertae sedis</taxon>
        <taxon>Chytridiomycota</taxon>
        <taxon>Chytridiomycota incertae sedis</taxon>
        <taxon>Chytridiomycetes</taxon>
        <taxon>Chytridiales</taxon>
        <taxon>Chytriomycetaceae</taxon>
        <taxon>Rhizoclosmatium</taxon>
    </lineage>
</organism>
<keyword evidence="7" id="KW-1185">Reference proteome</keyword>
<dbReference type="PANTHER" id="PTHR44329">
    <property type="entry name" value="SERINE/THREONINE-PROTEIN KINASE TNNI3K-RELATED"/>
    <property type="match status" value="1"/>
</dbReference>
<evidence type="ECO:0000256" key="4">
    <source>
        <dbReference type="ARBA" id="ARBA00022840"/>
    </source>
</evidence>
<dbReference type="InterPro" id="IPR001245">
    <property type="entry name" value="Ser-Thr/Tyr_kinase_cat_dom"/>
</dbReference>
<feature type="domain" description="Protein kinase" evidence="5">
    <location>
        <begin position="273"/>
        <end position="526"/>
    </location>
</feature>
<dbReference type="GO" id="GO:0007166">
    <property type="term" value="P:cell surface receptor signaling pathway"/>
    <property type="evidence" value="ECO:0007669"/>
    <property type="project" value="InterPro"/>
</dbReference>
<dbReference type="STRING" id="329046.A0A1Y2CKV7"/>
<dbReference type="PROSITE" id="PS50011">
    <property type="entry name" value="PROTEIN_KINASE_DOM"/>
    <property type="match status" value="1"/>
</dbReference>
<dbReference type="Gene3D" id="1.20.930.20">
    <property type="entry name" value="Adaptor protein Cbl, N-terminal domain"/>
    <property type="match status" value="1"/>
</dbReference>
<dbReference type="InterPro" id="IPR051681">
    <property type="entry name" value="Ser/Thr_Kinases-Pseudokinases"/>
</dbReference>
<dbReference type="OrthoDB" id="2146423at2759"/>
<dbReference type="PRINTS" id="PR00109">
    <property type="entry name" value="TYRKINASE"/>
</dbReference>
<dbReference type="PROSITE" id="PS00108">
    <property type="entry name" value="PROTEIN_KINASE_ST"/>
    <property type="match status" value="1"/>
</dbReference>